<feature type="compositionally biased region" description="Basic and acidic residues" evidence="2">
    <location>
        <begin position="1004"/>
        <end position="1016"/>
    </location>
</feature>
<feature type="compositionally biased region" description="Basic and acidic residues" evidence="2">
    <location>
        <begin position="1630"/>
        <end position="1643"/>
    </location>
</feature>
<accession>A0ABM0JEL6</accession>
<feature type="compositionally biased region" description="Basic and acidic residues" evidence="2">
    <location>
        <begin position="162"/>
        <end position="171"/>
    </location>
</feature>
<keyword evidence="1" id="KW-0175">Coiled coil</keyword>
<evidence type="ECO:0000256" key="2">
    <source>
        <dbReference type="SAM" id="MobiDB-lite"/>
    </source>
</evidence>
<name>A0ABM0JEL6_APLCA</name>
<feature type="compositionally biased region" description="Gly residues" evidence="2">
    <location>
        <begin position="1343"/>
        <end position="1355"/>
    </location>
</feature>
<protein>
    <submittedName>
        <fullName evidence="4">Hornerin</fullName>
    </submittedName>
</protein>
<feature type="compositionally biased region" description="Basic and acidic residues" evidence="2">
    <location>
        <begin position="1359"/>
        <end position="1405"/>
    </location>
</feature>
<feature type="compositionally biased region" description="Low complexity" evidence="2">
    <location>
        <begin position="886"/>
        <end position="906"/>
    </location>
</feature>
<reference evidence="4" key="1">
    <citation type="submission" date="2025-08" db="UniProtKB">
        <authorList>
            <consortium name="RefSeq"/>
        </authorList>
    </citation>
    <scope>IDENTIFICATION</scope>
</reference>
<feature type="compositionally biased region" description="Basic and acidic residues" evidence="2">
    <location>
        <begin position="1531"/>
        <end position="1568"/>
    </location>
</feature>
<feature type="compositionally biased region" description="Basic and acidic residues" evidence="2">
    <location>
        <begin position="1110"/>
        <end position="1125"/>
    </location>
</feature>
<feature type="compositionally biased region" description="Basic and acidic residues" evidence="2">
    <location>
        <begin position="1293"/>
        <end position="1312"/>
    </location>
</feature>
<feature type="compositionally biased region" description="Gly residues" evidence="2">
    <location>
        <begin position="1160"/>
        <end position="1173"/>
    </location>
</feature>
<keyword evidence="3" id="KW-1185">Reference proteome</keyword>
<feature type="compositionally biased region" description="Low complexity" evidence="2">
    <location>
        <begin position="580"/>
        <end position="591"/>
    </location>
</feature>
<feature type="compositionally biased region" description="Basic and acidic residues" evidence="2">
    <location>
        <begin position="1587"/>
        <end position="1602"/>
    </location>
</feature>
<feature type="compositionally biased region" description="Gly residues" evidence="2">
    <location>
        <begin position="1433"/>
        <end position="1449"/>
    </location>
</feature>
<feature type="compositionally biased region" description="Basic and acidic residues" evidence="2">
    <location>
        <begin position="599"/>
        <end position="617"/>
    </location>
</feature>
<gene>
    <name evidence="4" type="primary">LOC101864366</name>
</gene>
<dbReference type="Proteomes" id="UP000694888">
    <property type="component" value="Unplaced"/>
</dbReference>
<feature type="compositionally biased region" description="Polar residues" evidence="2">
    <location>
        <begin position="298"/>
        <end position="314"/>
    </location>
</feature>
<feature type="compositionally biased region" description="Basic and acidic residues" evidence="2">
    <location>
        <begin position="1676"/>
        <end position="1698"/>
    </location>
</feature>
<feature type="region of interest" description="Disordered" evidence="2">
    <location>
        <begin position="564"/>
        <end position="659"/>
    </location>
</feature>
<proteinExistence type="predicted"/>
<feature type="compositionally biased region" description="Low complexity" evidence="2">
    <location>
        <begin position="144"/>
        <end position="161"/>
    </location>
</feature>
<feature type="compositionally biased region" description="Basic and acidic residues" evidence="2">
    <location>
        <begin position="841"/>
        <end position="851"/>
    </location>
</feature>
<evidence type="ECO:0000313" key="3">
    <source>
        <dbReference type="Proteomes" id="UP000694888"/>
    </source>
</evidence>
<feature type="compositionally biased region" description="Basic and acidic residues" evidence="2">
    <location>
        <begin position="632"/>
        <end position="658"/>
    </location>
</feature>
<feature type="compositionally biased region" description="Basic and acidic residues" evidence="2">
    <location>
        <begin position="932"/>
        <end position="947"/>
    </location>
</feature>
<dbReference type="GeneID" id="101864366"/>
<organism evidence="3 4">
    <name type="scientific">Aplysia californica</name>
    <name type="common">California sea hare</name>
    <dbReference type="NCBI Taxonomy" id="6500"/>
    <lineage>
        <taxon>Eukaryota</taxon>
        <taxon>Metazoa</taxon>
        <taxon>Spiralia</taxon>
        <taxon>Lophotrochozoa</taxon>
        <taxon>Mollusca</taxon>
        <taxon>Gastropoda</taxon>
        <taxon>Heterobranchia</taxon>
        <taxon>Euthyneura</taxon>
        <taxon>Tectipleura</taxon>
        <taxon>Aplysiida</taxon>
        <taxon>Aplysioidea</taxon>
        <taxon>Aplysiidae</taxon>
        <taxon>Aplysia</taxon>
    </lineage>
</organism>
<feature type="compositionally biased region" description="Basic and acidic residues" evidence="2">
    <location>
        <begin position="1046"/>
        <end position="1059"/>
    </location>
</feature>
<feature type="compositionally biased region" description="Basic and acidic residues" evidence="2">
    <location>
        <begin position="1505"/>
        <end position="1515"/>
    </location>
</feature>
<feature type="region of interest" description="Disordered" evidence="2">
    <location>
        <begin position="1106"/>
        <end position="1840"/>
    </location>
</feature>
<feature type="coiled-coil region" evidence="1">
    <location>
        <begin position="796"/>
        <end position="830"/>
    </location>
</feature>
<feature type="compositionally biased region" description="Basic and acidic residues" evidence="2">
    <location>
        <begin position="564"/>
        <end position="579"/>
    </location>
</feature>
<feature type="compositionally biased region" description="Low complexity" evidence="2">
    <location>
        <begin position="228"/>
        <end position="240"/>
    </location>
</feature>
<feature type="compositionally biased region" description="Polar residues" evidence="2">
    <location>
        <begin position="919"/>
        <end position="931"/>
    </location>
</feature>
<sequence>MSTSENSSIGARHEDESMDQIMADIEDFFQDDSDQSAYVASLDLDTRAMTSGDTASILEQNACTIGKILEECESLTASTSNSEQTGIEESGSVNEATSSSEVPGTSGVQTADRFIETQRKHPVVLLTRLSAEIISASQKVSSKGKGKAGVATKAKGTPTKAQETKKGKVYGEDDALSDLSVSDASLTDFAEFANSDEHDKQKKSSDFDGSSDILYVLGSACSQEGEASSSSGKNQGQNSSVKTKAQGKTSARPEKHKRQTEGKVEPANRKRKLEPSNSKQKDQISSKSAKQTKHVPESGQTQKDSQTTGDSTPLASPKGVSEEKCKQSEVPVKLADAMKQESKNHEPALKYKLQLSPIFIEDLANESFRKFINLALDCAVDFSKEMSGQIGTVSLYFGDDQGIAGAIQRLCQLPVLEGRERMCGLITYHALQYSKWRREDKRWKPHFWGRLAFDFHPSEAEKLQQLVQQKERKSENSKQKIAIIHRIPCSMGRKMLSPLFPYSVGIKIPEQKALYNGPVEVVFESEAWMNAVLSCFRNLCFHAKKDMQHKFFLLIKNFEVPKESLSDKSEHDRRPEVRGRGFSPGSSSRPGFVGGRSASGDRSKDRRDGTGQRDRSGQRKQGQSVFRQGGLQRERSMERKGRFDRPHQTSFRTPEKMSETASIMASNLEGVRNIAAARELDVNNPDVLRILEMQLQLETLHNITRRQAMEANSLGISVPHVIAGRGLGQGAELDVARENALRQGDSMRFLRDQRGHQEEVRDREALRLREARQREESLAQGSVQRLEEARRWNEARNVEEAKRRDEMLRREEAERQRVLLQEDALRREREKRQQDLLMASARKDFRQDHHTPRQRFQGSDYRNQVEGSSRQDSSLRGNGLLPTPPASGVVPAGAGAASSTTKTSSPFLSSKAKHDYGSRQRSTPSSRWTPQRTEDSGRRSQSSDKKSGVSPGPRQGQKDRSSQSKDAGQNQDKPSPFKRRSRWEDVAEPGQRAGDPAQKRRKQSRWETQEDGRKSAETAGNPVPGGVDPTRNDQPLTFGRPPPAKSVEDAVRDDMERSLKASSASKGASLAVLNQTHRGHRASAAAEEVLLPVQFGKNAEKKTPFVLASEKNKNEKLMGNRRDSKGWNPNAVDLGEASRPKFHNVADGQQRDFHQAGMSRGRGGVLNRGGQGGSPLSRGAFSTGAQRGRGVGRGERKDSWSEQGSERSWQRDEFARKGGFGPQKEQQQRPDKGRGGRFSGRGGFGAESAFRPQQEEEIPERSQFGGGYEHEQDGRGREGRSFFGESGGVHSRHAPDESKNWERDRKAEHFDPHSFAVPESRHSARDGQVLGGRKVANLPGQLGSRGGGGQRGRGVGRIESQREFFPKEHTGYGQEEHWDYDSGVHPEHGADAYLDRGRDGGREGEVGWDEEKEVRGGFPHPRPAQGGVDYGKPFGGGDGSLRGRGGGRGVPEPGREGSGLRGRGGRGGFMGRGGQAQQDSGRFHEGRGGRLDRGRAGLSNVSRGGHFEQGGRESFSEGSGGGLSNRGRGGYSDRGRGGVSERGKGGLPERGRGGLSERGRGGVSERGRGVFSNRGRGAAPPHGQNVVEREWGRNVQSSDHRFQAPAGSHSEDYGYGGEDQPQYEEVEGEYGYREKRGPPHEQRGSFGHQGQNFGSGGSGAHHGQDYGYDETSSSDLHFHGQDEHRGAAAWHETPDRGRGRGSQPPGRGRGVAASRPPQAGAARGRGRGRPSLLQTPPAASSQEYGEKGYGGEGDFAQYGGYEGGSYGEPSQYEHSYEGEGQKVGEYGKPFVADPPAVHHLRGRGVRGRTRPARGRGGSFQAPYPQSQSQQHLPMDSDIFF</sequence>
<evidence type="ECO:0000313" key="4">
    <source>
        <dbReference type="RefSeq" id="XP_005091961.2"/>
    </source>
</evidence>
<feature type="compositionally biased region" description="Gly residues" evidence="2">
    <location>
        <begin position="1518"/>
        <end position="1530"/>
    </location>
</feature>
<feature type="region of interest" description="Disordered" evidence="2">
    <location>
        <begin position="840"/>
        <end position="1082"/>
    </location>
</feature>
<feature type="compositionally biased region" description="Low complexity" evidence="2">
    <location>
        <begin position="1701"/>
        <end position="1722"/>
    </location>
</feature>
<feature type="region of interest" description="Disordered" evidence="2">
    <location>
        <begin position="76"/>
        <end position="108"/>
    </location>
</feature>
<feature type="region of interest" description="Disordered" evidence="2">
    <location>
        <begin position="221"/>
        <end position="329"/>
    </location>
</feature>
<evidence type="ECO:0000256" key="1">
    <source>
        <dbReference type="SAM" id="Coils"/>
    </source>
</evidence>
<feature type="compositionally biased region" description="Basic and acidic residues" evidence="2">
    <location>
        <begin position="1481"/>
        <end position="1495"/>
    </location>
</feature>
<feature type="compositionally biased region" description="Gly residues" evidence="2">
    <location>
        <begin position="1236"/>
        <end position="1245"/>
    </location>
</feature>
<feature type="compositionally biased region" description="Basic residues" evidence="2">
    <location>
        <begin position="1798"/>
        <end position="1813"/>
    </location>
</feature>
<feature type="compositionally biased region" description="Basic and acidic residues" evidence="2">
    <location>
        <begin position="259"/>
        <end position="268"/>
    </location>
</feature>
<feature type="compositionally biased region" description="Polar residues" evidence="2">
    <location>
        <begin position="854"/>
        <end position="876"/>
    </location>
</feature>
<feature type="compositionally biased region" description="Low complexity" evidence="2">
    <location>
        <begin position="1060"/>
        <end position="1071"/>
    </location>
</feature>
<feature type="region of interest" description="Disordered" evidence="2">
    <location>
        <begin position="144"/>
        <end position="173"/>
    </location>
</feature>
<feature type="compositionally biased region" description="Polar residues" evidence="2">
    <location>
        <begin position="964"/>
        <end position="973"/>
    </location>
</feature>
<dbReference type="RefSeq" id="XP_005091961.2">
    <property type="nucleotide sequence ID" value="XM_005091904.3"/>
</dbReference>
<feature type="compositionally biased region" description="Basic and acidic residues" evidence="2">
    <location>
        <begin position="1268"/>
        <end position="1280"/>
    </location>
</feature>
<feature type="compositionally biased region" description="Gly residues" evidence="2">
    <location>
        <begin position="1456"/>
        <end position="1474"/>
    </location>
</feature>
<feature type="compositionally biased region" description="Basic and acidic residues" evidence="2">
    <location>
        <begin position="1192"/>
        <end position="1216"/>
    </location>
</feature>